<reference evidence="2 3" key="1">
    <citation type="journal article" date="2015" name="Sci. Rep.">
        <title>Unraveling adaptation of Pontibacter korlensis to radiation and infertility in desert through complete genome and comparative transcriptomic analysis.</title>
        <authorList>
            <person name="Dai J."/>
            <person name="Dai W."/>
            <person name="Qiu C."/>
            <person name="Yang Z."/>
            <person name="Zhang Y."/>
            <person name="Zhou M."/>
            <person name="Zhang L."/>
            <person name="Fang C."/>
            <person name="Gao Q."/>
            <person name="Yang Q."/>
            <person name="Li X."/>
            <person name="Wang Z."/>
            <person name="Wang Z."/>
            <person name="Jia Z."/>
            <person name="Chen X."/>
        </authorList>
    </citation>
    <scope>NUCLEOTIDE SEQUENCE [LARGE SCALE GENOMIC DNA]</scope>
    <source>
        <strain evidence="2 3">X14-1T</strain>
    </source>
</reference>
<dbReference type="HOGENOM" id="CLU_2827496_0_0_10"/>
<dbReference type="AlphaFoldDB" id="A0A0E3UVA5"/>
<evidence type="ECO:0000313" key="3">
    <source>
        <dbReference type="Proteomes" id="UP000033109"/>
    </source>
</evidence>
<keyword evidence="1" id="KW-1133">Transmembrane helix</keyword>
<sequence length="66" mass="7164">MENSMNYTRATLLFVSGIISIAALLLMGTERMGYGFLIGYGYTALACGMVGALFTYLKNQKAKKGK</sequence>
<proteinExistence type="predicted"/>
<accession>A0A0E3UVA5</accession>
<evidence type="ECO:0000313" key="2">
    <source>
        <dbReference type="EMBL" id="AKD02357.1"/>
    </source>
</evidence>
<feature type="transmembrane region" description="Helical" evidence="1">
    <location>
        <begin position="12"/>
        <end position="28"/>
    </location>
</feature>
<evidence type="ECO:0000256" key="1">
    <source>
        <dbReference type="SAM" id="Phobius"/>
    </source>
</evidence>
<name>A0A0E3UVA5_9BACT</name>
<gene>
    <name evidence="2" type="ORF">PKOR_03455</name>
</gene>
<dbReference type="PATRIC" id="fig|400092.3.peg.781"/>
<dbReference type="Proteomes" id="UP000033109">
    <property type="component" value="Chromosome"/>
</dbReference>
<keyword evidence="1" id="KW-0472">Membrane</keyword>
<organism evidence="2 3">
    <name type="scientific">Pontibacter korlensis</name>
    <dbReference type="NCBI Taxonomy" id="400092"/>
    <lineage>
        <taxon>Bacteria</taxon>
        <taxon>Pseudomonadati</taxon>
        <taxon>Bacteroidota</taxon>
        <taxon>Cytophagia</taxon>
        <taxon>Cytophagales</taxon>
        <taxon>Hymenobacteraceae</taxon>
        <taxon>Pontibacter</taxon>
    </lineage>
</organism>
<dbReference type="EMBL" id="CP009621">
    <property type="protein sequence ID" value="AKD02357.1"/>
    <property type="molecule type" value="Genomic_DNA"/>
</dbReference>
<protein>
    <submittedName>
        <fullName evidence="2">Uncharacterized protein</fullName>
    </submittedName>
</protein>
<keyword evidence="3" id="KW-1185">Reference proteome</keyword>
<dbReference type="KEGG" id="pko:PKOR_03455"/>
<feature type="transmembrane region" description="Helical" evidence="1">
    <location>
        <begin position="34"/>
        <end position="57"/>
    </location>
</feature>
<keyword evidence="1" id="KW-0812">Transmembrane</keyword>